<protein>
    <submittedName>
        <fullName evidence="1">Protein of uncharacterized function DUF2625</fullName>
    </submittedName>
</protein>
<dbReference type="Pfam" id="PF10946">
    <property type="entry name" value="DUF2625"/>
    <property type="match status" value="1"/>
</dbReference>
<dbReference type="STRING" id="758.GCA_000730685_00350"/>
<dbReference type="EMBL" id="LR134405">
    <property type="protein sequence ID" value="VEH66167.1"/>
    <property type="molecule type" value="Genomic_DNA"/>
</dbReference>
<accession>A0A3S4U604</accession>
<dbReference type="InterPro" id="IPR021239">
    <property type="entry name" value="DUF2625"/>
</dbReference>
<reference evidence="1 2" key="1">
    <citation type="submission" date="2018-12" db="EMBL/GenBank/DDBJ databases">
        <authorList>
            <consortium name="Pathogen Informatics"/>
        </authorList>
    </citation>
    <scope>NUCLEOTIDE SEQUENCE [LARGE SCALE GENOMIC DNA]</scope>
    <source>
        <strain evidence="1 2">NCTC8284</strain>
    </source>
</reference>
<dbReference type="Proteomes" id="UP000278733">
    <property type="component" value="Chromosome"/>
</dbReference>
<sequence>MMQTLEQLISPEASAWPTLLKWIEQARNHCLVIKKDQPSAERELFTMQMPTSSPMGAVIYETGGILIHYGWLRILGSGSFQLPRGLMDWNFSKSFKESGEKPQYLLVADDVIGGYFALNGGSLGENLGKIYYFSPKDLVWHNLNFTYTEFLAWALNGDLEAFYQGLFWQNWQEEVKQLDGNQVIVFTPDLNEDKAMAIDQRQKREVNIETHYNACFVEKDKFEMAYSVV</sequence>
<evidence type="ECO:0000313" key="2">
    <source>
        <dbReference type="Proteomes" id="UP000278733"/>
    </source>
</evidence>
<dbReference type="AlphaFoldDB" id="A0A3S4U604"/>
<gene>
    <name evidence="1" type="ORF">NCTC8284_01329</name>
</gene>
<name>A0A3S4U604_9PAST</name>
<evidence type="ECO:0000313" key="1">
    <source>
        <dbReference type="EMBL" id="VEH66167.1"/>
    </source>
</evidence>
<organism evidence="1 2">
    <name type="scientific">Rodentibacter pneumotropicus</name>
    <dbReference type="NCBI Taxonomy" id="758"/>
    <lineage>
        <taxon>Bacteria</taxon>
        <taxon>Pseudomonadati</taxon>
        <taxon>Pseudomonadota</taxon>
        <taxon>Gammaproteobacteria</taxon>
        <taxon>Pasteurellales</taxon>
        <taxon>Pasteurellaceae</taxon>
        <taxon>Rodentibacter</taxon>
    </lineage>
</organism>
<proteinExistence type="predicted"/>
<dbReference type="KEGG" id="rpne:NCTC8284_01329"/>